<evidence type="ECO:0000259" key="2">
    <source>
        <dbReference type="Pfam" id="PF11929"/>
    </source>
</evidence>
<dbReference type="InterPro" id="IPR036770">
    <property type="entry name" value="Ankyrin_rpt-contain_sf"/>
</dbReference>
<dbReference type="SMART" id="SM00248">
    <property type="entry name" value="ANK"/>
    <property type="match status" value="3"/>
</dbReference>
<evidence type="ECO:0000313" key="4">
    <source>
        <dbReference type="Proteomes" id="UP000001542"/>
    </source>
</evidence>
<keyword evidence="1" id="KW-0040">ANK repeat</keyword>
<dbReference type="InterPro" id="IPR020683">
    <property type="entry name" value="DUF3447"/>
</dbReference>
<gene>
    <name evidence="3" type="ORF">TVAG_234390</name>
</gene>
<dbReference type="PROSITE" id="PS50297">
    <property type="entry name" value="ANK_REP_REGION"/>
    <property type="match status" value="2"/>
</dbReference>
<dbReference type="AlphaFoldDB" id="A2FPP5"/>
<dbReference type="STRING" id="5722.A2FPP5"/>
<feature type="repeat" description="ANK" evidence="1">
    <location>
        <begin position="307"/>
        <end position="339"/>
    </location>
</feature>
<accession>A2FPP5</accession>
<reference evidence="3" key="1">
    <citation type="submission" date="2006-10" db="EMBL/GenBank/DDBJ databases">
        <authorList>
            <person name="Amadeo P."/>
            <person name="Zhao Q."/>
            <person name="Wortman J."/>
            <person name="Fraser-Liggett C."/>
            <person name="Carlton J."/>
        </authorList>
    </citation>
    <scope>NUCLEOTIDE SEQUENCE</scope>
    <source>
        <strain evidence="3">G3</strain>
    </source>
</reference>
<dbReference type="Pfam" id="PF00023">
    <property type="entry name" value="Ank"/>
    <property type="match status" value="1"/>
</dbReference>
<dbReference type="Pfam" id="PF11929">
    <property type="entry name" value="DUF3447"/>
    <property type="match status" value="1"/>
</dbReference>
<dbReference type="PANTHER" id="PTHR24159:SF5">
    <property type="entry name" value="ANK_REP_REGION DOMAIN-CONTAINING PROTEIN"/>
    <property type="match status" value="1"/>
</dbReference>
<dbReference type="VEuPathDB" id="TrichDB:TVAGG3_0774680"/>
<dbReference type="Proteomes" id="UP000001542">
    <property type="component" value="Unassembled WGS sequence"/>
</dbReference>
<dbReference type="VEuPathDB" id="TrichDB:TVAG_234390"/>
<feature type="domain" description="DUF3447" evidence="2">
    <location>
        <begin position="184"/>
        <end position="245"/>
    </location>
</feature>
<feature type="repeat" description="ANK" evidence="1">
    <location>
        <begin position="389"/>
        <end position="421"/>
    </location>
</feature>
<dbReference type="SUPFAM" id="SSF48403">
    <property type="entry name" value="Ankyrin repeat"/>
    <property type="match status" value="1"/>
</dbReference>
<organism evidence="3 4">
    <name type="scientific">Trichomonas vaginalis (strain ATCC PRA-98 / G3)</name>
    <dbReference type="NCBI Taxonomy" id="412133"/>
    <lineage>
        <taxon>Eukaryota</taxon>
        <taxon>Metamonada</taxon>
        <taxon>Parabasalia</taxon>
        <taxon>Trichomonadida</taxon>
        <taxon>Trichomonadidae</taxon>
        <taxon>Trichomonas</taxon>
    </lineage>
</organism>
<dbReference type="eggNOG" id="KOG4177">
    <property type="taxonomic scope" value="Eukaryota"/>
</dbReference>
<reference evidence="3" key="2">
    <citation type="journal article" date="2007" name="Science">
        <title>Draft genome sequence of the sexually transmitted pathogen Trichomonas vaginalis.</title>
        <authorList>
            <person name="Carlton J.M."/>
            <person name="Hirt R.P."/>
            <person name="Silva J.C."/>
            <person name="Delcher A.L."/>
            <person name="Schatz M."/>
            <person name="Zhao Q."/>
            <person name="Wortman J.R."/>
            <person name="Bidwell S.L."/>
            <person name="Alsmark U.C.M."/>
            <person name="Besteiro S."/>
            <person name="Sicheritz-Ponten T."/>
            <person name="Noel C.J."/>
            <person name="Dacks J.B."/>
            <person name="Foster P.G."/>
            <person name="Simillion C."/>
            <person name="Van de Peer Y."/>
            <person name="Miranda-Saavedra D."/>
            <person name="Barton G.J."/>
            <person name="Westrop G.D."/>
            <person name="Mueller S."/>
            <person name="Dessi D."/>
            <person name="Fiori P.L."/>
            <person name="Ren Q."/>
            <person name="Paulsen I."/>
            <person name="Zhang H."/>
            <person name="Bastida-Corcuera F.D."/>
            <person name="Simoes-Barbosa A."/>
            <person name="Brown M.T."/>
            <person name="Hayes R.D."/>
            <person name="Mukherjee M."/>
            <person name="Okumura C.Y."/>
            <person name="Schneider R."/>
            <person name="Smith A.J."/>
            <person name="Vanacova S."/>
            <person name="Villalvazo M."/>
            <person name="Haas B.J."/>
            <person name="Pertea M."/>
            <person name="Feldblyum T.V."/>
            <person name="Utterback T.R."/>
            <person name="Shu C.L."/>
            <person name="Osoegawa K."/>
            <person name="de Jong P.J."/>
            <person name="Hrdy I."/>
            <person name="Horvathova L."/>
            <person name="Zubacova Z."/>
            <person name="Dolezal P."/>
            <person name="Malik S.B."/>
            <person name="Logsdon J.M. Jr."/>
            <person name="Henze K."/>
            <person name="Gupta A."/>
            <person name="Wang C.C."/>
            <person name="Dunne R.L."/>
            <person name="Upcroft J.A."/>
            <person name="Upcroft P."/>
            <person name="White O."/>
            <person name="Salzberg S.L."/>
            <person name="Tang P."/>
            <person name="Chiu C.-H."/>
            <person name="Lee Y.-S."/>
            <person name="Embley T.M."/>
            <person name="Coombs G.H."/>
            <person name="Mottram J.C."/>
            <person name="Tachezy J."/>
            <person name="Fraser-Liggett C.M."/>
            <person name="Johnson P.J."/>
        </authorList>
    </citation>
    <scope>NUCLEOTIDE SEQUENCE [LARGE SCALE GENOMIC DNA]</scope>
    <source>
        <strain evidence="3">G3</strain>
    </source>
</reference>
<dbReference type="RefSeq" id="XP_001306051.1">
    <property type="nucleotide sequence ID" value="XM_001306050.1"/>
</dbReference>
<evidence type="ECO:0000256" key="1">
    <source>
        <dbReference type="PROSITE-ProRule" id="PRU00023"/>
    </source>
</evidence>
<dbReference type="SMR" id="A2FPP5"/>
<dbReference type="KEGG" id="tva:4750839"/>
<sequence>MSNEERSQYGNPIPEEFYHCINIEDAVYSLTPENLDRLANILKDKPESYHDYVYRCIASATRCHIFSMKLYGQLWFALGWEQKYVSDHNFDKYVALISENPKFCDNPSITFESTPLRYERPPMCDLFLLIFKNQVTEIQEIVNNDPSIVNKMYFFEGYNVNSVDFCALIGNYLIFQYFVNKGGEITDSTVEYAVRGGNINIIHFLVQNGYMLNDCVDVAIEFHHTRIAELLIRNYPSEEMIAKCLKAALRGYNTQGLYLLKIFGLDFDHDDFSNQFVPYYAAQYGNLVLTRYMIEKNGFFINKINRSGYSALHYAVRSENLELIKYLITKGANINIRTGMGEIVEHKFQPWQKEEEVYEIKFTNKLPFVTNYNFDPYSRSQDKNFYEKNGMTPLILAVRESSQWVSDYLLEIGADPTIKDNRGNDYYYYINRIQQFAEEEEDFYDEISSS</sequence>
<dbReference type="PROSITE" id="PS50088">
    <property type="entry name" value="ANK_REPEAT"/>
    <property type="match status" value="2"/>
</dbReference>
<dbReference type="Gene3D" id="1.25.40.20">
    <property type="entry name" value="Ankyrin repeat-containing domain"/>
    <property type="match status" value="2"/>
</dbReference>
<dbReference type="PANTHER" id="PTHR24159">
    <property type="match status" value="1"/>
</dbReference>
<proteinExistence type="predicted"/>
<name>A2FPP5_TRIV3</name>
<dbReference type="Pfam" id="PF12796">
    <property type="entry name" value="Ank_2"/>
    <property type="match status" value="1"/>
</dbReference>
<protein>
    <recommendedName>
        <fullName evidence="2">DUF3447 domain-containing protein</fullName>
    </recommendedName>
</protein>
<dbReference type="InParanoid" id="A2FPP5"/>
<evidence type="ECO:0000313" key="3">
    <source>
        <dbReference type="EMBL" id="EAX93121.1"/>
    </source>
</evidence>
<dbReference type="EMBL" id="DS113929">
    <property type="protein sequence ID" value="EAX93121.1"/>
    <property type="molecule type" value="Genomic_DNA"/>
</dbReference>
<dbReference type="InterPro" id="IPR002110">
    <property type="entry name" value="Ankyrin_rpt"/>
</dbReference>
<keyword evidence="4" id="KW-1185">Reference proteome</keyword>